<dbReference type="SUPFAM" id="SSF81321">
    <property type="entry name" value="Family A G protein-coupled receptor-like"/>
    <property type="match status" value="1"/>
</dbReference>
<evidence type="ECO:0000259" key="7">
    <source>
        <dbReference type="PROSITE" id="PS50221"/>
    </source>
</evidence>
<dbReference type="RefSeq" id="XP_013870860.1">
    <property type="nucleotide sequence ID" value="XM_014015406.1"/>
</dbReference>
<feature type="transmembrane region" description="Helical" evidence="6">
    <location>
        <begin position="266"/>
        <end position="286"/>
    </location>
</feature>
<keyword evidence="2 6" id="KW-0812">Transmembrane</keyword>
<dbReference type="InterPro" id="IPR057244">
    <property type="entry name" value="GAIN_B"/>
</dbReference>
<protein>
    <submittedName>
        <fullName evidence="10">G-protein coupled receptor 64</fullName>
    </submittedName>
</protein>
<keyword evidence="9" id="KW-1185">Reference proteome</keyword>
<evidence type="ECO:0000259" key="8">
    <source>
        <dbReference type="PROSITE" id="PS50261"/>
    </source>
</evidence>
<dbReference type="Gene3D" id="1.20.1070.10">
    <property type="entry name" value="Rhodopsin 7-helix transmembrane proteins"/>
    <property type="match status" value="1"/>
</dbReference>
<dbReference type="InParanoid" id="A0A2I4BSW9"/>
<feature type="transmembrane region" description="Helical" evidence="6">
    <location>
        <begin position="423"/>
        <end position="443"/>
    </location>
</feature>
<evidence type="ECO:0000256" key="1">
    <source>
        <dbReference type="ARBA" id="ARBA00004141"/>
    </source>
</evidence>
<dbReference type="PRINTS" id="PR00249">
    <property type="entry name" value="GPCRSECRETIN"/>
</dbReference>
<feature type="transmembrane region" description="Helical" evidence="6">
    <location>
        <begin position="398"/>
        <end position="417"/>
    </location>
</feature>
<keyword evidence="3 6" id="KW-1133">Transmembrane helix</keyword>
<dbReference type="InterPro" id="IPR000203">
    <property type="entry name" value="GPS"/>
</dbReference>
<dbReference type="GO" id="GO:0005886">
    <property type="term" value="C:plasma membrane"/>
    <property type="evidence" value="ECO:0007669"/>
    <property type="project" value="TreeGrafter"/>
</dbReference>
<dbReference type="Pfam" id="PF00002">
    <property type="entry name" value="7tm_2"/>
    <property type="match status" value="1"/>
</dbReference>
<evidence type="ECO:0000256" key="5">
    <source>
        <dbReference type="ARBA" id="ARBA00023157"/>
    </source>
</evidence>
<proteinExistence type="predicted"/>
<dbReference type="SMART" id="SM00303">
    <property type="entry name" value="GPS"/>
    <property type="match status" value="1"/>
</dbReference>
<evidence type="ECO:0000256" key="3">
    <source>
        <dbReference type="ARBA" id="ARBA00022989"/>
    </source>
</evidence>
<dbReference type="CTD" id="563883"/>
<accession>A0A2I4BSW9</accession>
<feature type="domain" description="GAIN-B" evidence="7">
    <location>
        <begin position="35"/>
        <end position="184"/>
    </location>
</feature>
<evidence type="ECO:0000313" key="9">
    <source>
        <dbReference type="Proteomes" id="UP000192220"/>
    </source>
</evidence>
<dbReference type="PROSITE" id="PS50221">
    <property type="entry name" value="GAIN_B"/>
    <property type="match status" value="1"/>
</dbReference>
<dbReference type="GO" id="GO:0004930">
    <property type="term" value="F:G protein-coupled receptor activity"/>
    <property type="evidence" value="ECO:0007669"/>
    <property type="project" value="InterPro"/>
</dbReference>
<feature type="transmembrane region" description="Helical" evidence="6">
    <location>
        <begin position="229"/>
        <end position="246"/>
    </location>
</feature>
<dbReference type="InterPro" id="IPR046338">
    <property type="entry name" value="GAIN_dom_sf"/>
</dbReference>
<dbReference type="KEGG" id="alim:106522412"/>
<dbReference type="OrthoDB" id="8951579at2759"/>
<dbReference type="PANTHER" id="PTHR12011">
    <property type="entry name" value="ADHESION G-PROTEIN COUPLED RECEPTOR"/>
    <property type="match status" value="1"/>
</dbReference>
<dbReference type="Pfam" id="PF01825">
    <property type="entry name" value="GPS"/>
    <property type="match status" value="1"/>
</dbReference>
<keyword evidence="5" id="KW-1015">Disulfide bond</keyword>
<dbReference type="PROSITE" id="PS50261">
    <property type="entry name" value="G_PROTEIN_RECEP_F2_4"/>
    <property type="match status" value="1"/>
</dbReference>
<evidence type="ECO:0000313" key="10">
    <source>
        <dbReference type="RefSeq" id="XP_013870860.1"/>
    </source>
</evidence>
<evidence type="ECO:0000256" key="6">
    <source>
        <dbReference type="SAM" id="Phobius"/>
    </source>
</evidence>
<evidence type="ECO:0000256" key="4">
    <source>
        <dbReference type="ARBA" id="ARBA00023136"/>
    </source>
</evidence>
<feature type="transmembrane region" description="Helical" evidence="6">
    <location>
        <begin position="354"/>
        <end position="377"/>
    </location>
</feature>
<name>A0A2I4BSW9_AUSLI</name>
<organism evidence="9 10">
    <name type="scientific">Austrofundulus limnaeus</name>
    <name type="common">Annual killifish</name>
    <dbReference type="NCBI Taxonomy" id="52670"/>
    <lineage>
        <taxon>Eukaryota</taxon>
        <taxon>Metazoa</taxon>
        <taxon>Chordata</taxon>
        <taxon>Craniata</taxon>
        <taxon>Vertebrata</taxon>
        <taxon>Euteleostomi</taxon>
        <taxon>Actinopterygii</taxon>
        <taxon>Neopterygii</taxon>
        <taxon>Teleostei</taxon>
        <taxon>Neoteleostei</taxon>
        <taxon>Acanthomorphata</taxon>
        <taxon>Ovalentaria</taxon>
        <taxon>Atherinomorphae</taxon>
        <taxon>Cyprinodontiformes</taxon>
        <taxon>Rivulidae</taxon>
        <taxon>Austrofundulus</taxon>
    </lineage>
</organism>
<dbReference type="Proteomes" id="UP000192220">
    <property type="component" value="Unplaced"/>
</dbReference>
<dbReference type="InterPro" id="IPR000832">
    <property type="entry name" value="GPCR_2_secretin-like"/>
</dbReference>
<sequence>MGNLVASMNGTSASLSLGKAVEGLLVRQTNPTNLDQVSFAYMSPNDKLNIVDDANTLNQFSRSVSVSKQAFEMALSLNISTPFAAVFRFLNMSQDEKNSTVLGNEVLGVEMGTHIKNLTDKINITFKTISYKGNTPNCSSWDGKGVKPNWTTEGCETYESDAGITCQCSHLTFFAILLSPINETISSADLKNLTIITQAGCGLSMFFLGVVLFMHFLIRKNKASQTTVILVHLVLALFLLNFSFLVNNQVAQVKSSVGCQIMAVFMHYFMLATFSWLAAQAFHICLNLYKGGQVQMQSYILALSATAWILPAVVVVILAILGKYGEQTIYADNPKDNVDMCWINDNKVHYIVNIGYYVLVFLFTFSTVIITLSWIFCLSRTRKGNRGEGRTGRSIVTVMGLCCQLGVSWGFAFFAYGSLRIPATYIFTILNSFQGFFLFIYYYNTTKSKQTEGSSSSQSFTSRATLKTGLEIISNPYMNVPHPKNN</sequence>
<dbReference type="GO" id="GO:0007166">
    <property type="term" value="P:cell surface receptor signaling pathway"/>
    <property type="evidence" value="ECO:0007669"/>
    <property type="project" value="InterPro"/>
</dbReference>
<feature type="transmembrane region" description="Helical" evidence="6">
    <location>
        <begin position="298"/>
        <end position="321"/>
    </location>
</feature>
<reference evidence="10" key="1">
    <citation type="submission" date="2025-08" db="UniProtKB">
        <authorList>
            <consortium name="RefSeq"/>
        </authorList>
    </citation>
    <scope>IDENTIFICATION</scope>
    <source>
        <strain evidence="10">Quisiro</strain>
        <tissue evidence="10">Liver</tissue>
    </source>
</reference>
<feature type="transmembrane region" description="Helical" evidence="6">
    <location>
        <begin position="195"/>
        <end position="217"/>
    </location>
</feature>
<gene>
    <name evidence="10" type="primary">adgrg11</name>
</gene>
<evidence type="ECO:0000256" key="2">
    <source>
        <dbReference type="ARBA" id="ARBA00022692"/>
    </source>
</evidence>
<dbReference type="AlphaFoldDB" id="A0A2I4BSW9"/>
<dbReference type="InterPro" id="IPR017981">
    <property type="entry name" value="GPCR_2-like_7TM"/>
</dbReference>
<dbReference type="PANTHER" id="PTHR12011:SF474">
    <property type="entry name" value="ADHESION G PROTEIN-COUPLED RECEPTOR G11-RELATED"/>
    <property type="match status" value="1"/>
</dbReference>
<comment type="subcellular location">
    <subcellularLocation>
        <location evidence="1">Membrane</location>
        <topology evidence="1">Multi-pass membrane protein</topology>
    </subcellularLocation>
</comment>
<dbReference type="GO" id="GO:0007189">
    <property type="term" value="P:adenylate cyclase-activating G protein-coupled receptor signaling pathway"/>
    <property type="evidence" value="ECO:0007669"/>
    <property type="project" value="TreeGrafter"/>
</dbReference>
<feature type="domain" description="G-protein coupled receptors family 2 profile 2" evidence="8">
    <location>
        <begin position="193"/>
        <end position="446"/>
    </location>
</feature>
<keyword evidence="10" id="KW-0675">Receptor</keyword>
<keyword evidence="4 6" id="KW-0472">Membrane</keyword>
<dbReference type="Gene3D" id="2.60.220.50">
    <property type="match status" value="1"/>
</dbReference>